<protein>
    <submittedName>
        <fullName evidence="2">Uncharacterized protein</fullName>
    </submittedName>
</protein>
<evidence type="ECO:0000313" key="2">
    <source>
        <dbReference type="EMBL" id="CAD8145354.1"/>
    </source>
</evidence>
<proteinExistence type="predicted"/>
<organism evidence="2 3">
    <name type="scientific">Paramecium octaurelia</name>
    <dbReference type="NCBI Taxonomy" id="43137"/>
    <lineage>
        <taxon>Eukaryota</taxon>
        <taxon>Sar</taxon>
        <taxon>Alveolata</taxon>
        <taxon>Ciliophora</taxon>
        <taxon>Intramacronucleata</taxon>
        <taxon>Oligohymenophorea</taxon>
        <taxon>Peniculida</taxon>
        <taxon>Parameciidae</taxon>
        <taxon>Paramecium</taxon>
    </lineage>
</organism>
<evidence type="ECO:0000313" key="1">
    <source>
        <dbReference type="EMBL" id="CAD8145350.1"/>
    </source>
</evidence>
<reference evidence="2" key="1">
    <citation type="submission" date="2021-01" db="EMBL/GenBank/DDBJ databases">
        <authorList>
            <consortium name="Genoscope - CEA"/>
            <person name="William W."/>
        </authorList>
    </citation>
    <scope>NUCLEOTIDE SEQUENCE</scope>
</reference>
<comment type="caution">
    <text evidence="2">The sequence shown here is derived from an EMBL/GenBank/DDBJ whole genome shotgun (WGS) entry which is preliminary data.</text>
</comment>
<sequence>MTYQFCQIKDQDDQTRMYICNSLECIDLKDNELLCQKCLCKHKGLHYNKLKDLAMNQYYEYMQI</sequence>
<evidence type="ECO:0000313" key="3">
    <source>
        <dbReference type="Proteomes" id="UP000683925"/>
    </source>
</evidence>
<dbReference type="Proteomes" id="UP000683925">
    <property type="component" value="Unassembled WGS sequence"/>
</dbReference>
<accession>A0A8S1T2Z8</accession>
<dbReference type="AlphaFoldDB" id="A0A8S1T2Z8"/>
<dbReference type="EMBL" id="CAJJDP010000017">
    <property type="protein sequence ID" value="CAD8145350.1"/>
    <property type="molecule type" value="Genomic_DNA"/>
</dbReference>
<gene>
    <name evidence="1" type="ORF">POCTA_138.1.T0170185</name>
    <name evidence="2" type="ORF">POCTA_138.1.T0170187</name>
</gene>
<name>A0A8S1T2Z8_PAROT</name>
<keyword evidence="3" id="KW-1185">Reference proteome</keyword>
<dbReference type="EMBL" id="CAJJDP010000017">
    <property type="protein sequence ID" value="CAD8145354.1"/>
    <property type="molecule type" value="Genomic_DNA"/>
</dbReference>